<evidence type="ECO:0000313" key="5">
    <source>
        <dbReference type="Proteomes" id="UP000562682"/>
    </source>
</evidence>
<protein>
    <submittedName>
        <fullName evidence="4">Beta-lactamase transpeptidase</fullName>
    </submittedName>
</protein>
<comment type="similarity">
    <text evidence="1">Belongs to the peptidase S12 family.</text>
</comment>
<dbReference type="PANTHER" id="PTHR46825">
    <property type="entry name" value="D-ALANYL-D-ALANINE-CARBOXYPEPTIDASE/ENDOPEPTIDASE AMPH"/>
    <property type="match status" value="1"/>
</dbReference>
<comment type="caution">
    <text evidence="4">The sequence shown here is derived from an EMBL/GenBank/DDBJ whole genome shotgun (WGS) entry which is preliminary data.</text>
</comment>
<dbReference type="Proteomes" id="UP000562682">
    <property type="component" value="Unassembled WGS sequence"/>
</dbReference>
<feature type="domain" description="Peptidase S12 Pab87-related C-terminal" evidence="3">
    <location>
        <begin position="401"/>
        <end position="500"/>
    </location>
</feature>
<dbReference type="Pfam" id="PF00144">
    <property type="entry name" value="Beta-lactamase"/>
    <property type="match status" value="1"/>
</dbReference>
<name>A0A8H5XK45_9HYPO</name>
<evidence type="ECO:0000259" key="3">
    <source>
        <dbReference type="Pfam" id="PF11954"/>
    </source>
</evidence>
<evidence type="ECO:0000256" key="1">
    <source>
        <dbReference type="ARBA" id="ARBA00038215"/>
    </source>
</evidence>
<dbReference type="Pfam" id="PF11954">
    <property type="entry name" value="DUF3471"/>
    <property type="match status" value="1"/>
</dbReference>
<sequence>MTHSRTNVHDVVASLEHQMDYICKVSGATGLSLSVISGGKEAYAKHFGFRDLDAKEAPDGNTTYFIGSVTKGMVAALVGRLVEEGKLGWSTRVASILPELQDAFDGRGSHITLADLLSHRTGVARSDALWISRAGNLLFPKSESIRTFAAQPVVRDFRSEFLYNNYAYDVVCRIIEMVEKKSLEEVFKKRVWEPLGMHRTSMEDFAGNTNTARAYYVLEDGSSHEVPIPTISHKTIILMHALNHHFNNKTTSTPDSPFKQLTTILRPHNQLDITSLREQSCALGWGRAQLPCPLGILSYNYILIPSMPKIGRGAPGQLALYHGGSVQGFNTAVYLLPETETAIIAMQNPSGLGDACNWIPQMIIHKLSGSTESIDFPHLATVAAKAALSLPEKIEDELQKRREKGTSHLDLEAYSGRYWNALHNYCIDVSIRHNRLYMTFQGIVNETYELRHYHHHSWTWDVSHNETAKLGRYPTRPWISYIIEFYCGRNDEAHALLWKYDEEHPEPGVFVLEEGSRGG</sequence>
<evidence type="ECO:0000259" key="2">
    <source>
        <dbReference type="Pfam" id="PF00144"/>
    </source>
</evidence>
<dbReference type="InterPro" id="IPR050491">
    <property type="entry name" value="AmpC-like"/>
</dbReference>
<feature type="domain" description="Beta-lactamase-related" evidence="2">
    <location>
        <begin position="27"/>
        <end position="351"/>
    </location>
</feature>
<accession>A0A8H5XK45</accession>
<dbReference type="EMBL" id="JAAOAK010000016">
    <property type="protein sequence ID" value="KAF5694960.1"/>
    <property type="molecule type" value="Genomic_DNA"/>
</dbReference>
<reference evidence="4 5" key="1">
    <citation type="submission" date="2020-05" db="EMBL/GenBank/DDBJ databases">
        <title>Identification and distribution of gene clusters putatively required for synthesis of sphingolipid metabolism inhibitors in phylogenetically diverse species of the filamentous fungus Fusarium.</title>
        <authorList>
            <person name="Kim H.-S."/>
            <person name="Busman M."/>
            <person name="Brown D.W."/>
            <person name="Divon H."/>
            <person name="Uhlig S."/>
            <person name="Proctor R.H."/>
        </authorList>
    </citation>
    <scope>NUCLEOTIDE SEQUENCE [LARGE SCALE GENOMIC DNA]</scope>
    <source>
        <strain evidence="4 5">NRRL 25311</strain>
    </source>
</reference>
<gene>
    <name evidence="4" type="ORF">FDENT_773</name>
</gene>
<dbReference type="InterPro" id="IPR012338">
    <property type="entry name" value="Beta-lactam/transpept-like"/>
</dbReference>
<dbReference type="PANTHER" id="PTHR46825:SF14">
    <property type="entry name" value="BETA-LACTAMASE-RELATED DOMAIN-CONTAINING PROTEIN"/>
    <property type="match status" value="1"/>
</dbReference>
<dbReference type="InterPro" id="IPR001466">
    <property type="entry name" value="Beta-lactam-related"/>
</dbReference>
<dbReference type="InterPro" id="IPR021860">
    <property type="entry name" value="Peptidase_S12_Pab87-rel_C"/>
</dbReference>
<dbReference type="AlphaFoldDB" id="A0A8H5XK45"/>
<proteinExistence type="inferred from homology"/>
<dbReference type="SUPFAM" id="SSF56601">
    <property type="entry name" value="beta-lactamase/transpeptidase-like"/>
    <property type="match status" value="1"/>
</dbReference>
<evidence type="ECO:0000313" key="4">
    <source>
        <dbReference type="EMBL" id="KAF5694960.1"/>
    </source>
</evidence>
<keyword evidence="5" id="KW-1185">Reference proteome</keyword>
<dbReference type="Gene3D" id="3.40.710.10">
    <property type="entry name" value="DD-peptidase/beta-lactamase superfamily"/>
    <property type="match status" value="1"/>
</dbReference>
<organism evidence="4 5">
    <name type="scientific">Fusarium denticulatum</name>
    <dbReference type="NCBI Taxonomy" id="48507"/>
    <lineage>
        <taxon>Eukaryota</taxon>
        <taxon>Fungi</taxon>
        <taxon>Dikarya</taxon>
        <taxon>Ascomycota</taxon>
        <taxon>Pezizomycotina</taxon>
        <taxon>Sordariomycetes</taxon>
        <taxon>Hypocreomycetidae</taxon>
        <taxon>Hypocreales</taxon>
        <taxon>Nectriaceae</taxon>
        <taxon>Fusarium</taxon>
        <taxon>Fusarium fujikuroi species complex</taxon>
    </lineage>
</organism>